<reference evidence="2" key="2">
    <citation type="submission" date="2018-04" db="EMBL/GenBank/DDBJ databases">
        <title>OnivRS2 (Oryza nivara Reference Sequence Version 2).</title>
        <authorList>
            <person name="Zhang J."/>
            <person name="Kudrna D."/>
            <person name="Lee S."/>
            <person name="Talag J."/>
            <person name="Rajasekar S."/>
            <person name="Welchert J."/>
            <person name="Hsing Y.-I."/>
            <person name="Wing R.A."/>
        </authorList>
    </citation>
    <scope>NUCLEOTIDE SEQUENCE [LARGE SCALE GENOMIC DNA]</scope>
    <source>
        <strain evidence="2">SL10</strain>
    </source>
</reference>
<dbReference type="AlphaFoldDB" id="A0A0E0GXJ7"/>
<accession>A0A0E0GXJ7</accession>
<dbReference type="OMA" id="RCRFACE"/>
<feature type="compositionally biased region" description="Basic and acidic residues" evidence="1">
    <location>
        <begin position="1"/>
        <end position="19"/>
    </location>
</feature>
<organism evidence="2">
    <name type="scientific">Oryza nivara</name>
    <name type="common">Indian wild rice</name>
    <name type="synonym">Oryza sativa f. spontanea</name>
    <dbReference type="NCBI Taxonomy" id="4536"/>
    <lineage>
        <taxon>Eukaryota</taxon>
        <taxon>Viridiplantae</taxon>
        <taxon>Streptophyta</taxon>
        <taxon>Embryophyta</taxon>
        <taxon>Tracheophyta</taxon>
        <taxon>Spermatophyta</taxon>
        <taxon>Magnoliopsida</taxon>
        <taxon>Liliopsida</taxon>
        <taxon>Poales</taxon>
        <taxon>Poaceae</taxon>
        <taxon>BOP clade</taxon>
        <taxon>Oryzoideae</taxon>
        <taxon>Oryzeae</taxon>
        <taxon>Oryzinae</taxon>
        <taxon>Oryza</taxon>
    </lineage>
</organism>
<evidence type="ECO:0000313" key="2">
    <source>
        <dbReference type="EnsemblPlants" id="ONIVA04G01670.1"/>
    </source>
</evidence>
<protein>
    <submittedName>
        <fullName evidence="2">Uncharacterized protein</fullName>
    </submittedName>
</protein>
<dbReference type="EnsemblPlants" id="ONIVA04G01670.1">
    <property type="protein sequence ID" value="ONIVA04G01670.1"/>
    <property type="gene ID" value="ONIVA04G01670"/>
</dbReference>
<proteinExistence type="predicted"/>
<reference evidence="2" key="1">
    <citation type="submission" date="2015-04" db="UniProtKB">
        <authorList>
            <consortium name="EnsemblPlants"/>
        </authorList>
    </citation>
    <scope>IDENTIFICATION</scope>
    <source>
        <strain evidence="2">SL10</strain>
    </source>
</reference>
<dbReference type="Proteomes" id="UP000006591">
    <property type="component" value="Chromosome 4"/>
</dbReference>
<name>A0A0E0GXJ7_ORYNI</name>
<evidence type="ECO:0000313" key="3">
    <source>
        <dbReference type="Proteomes" id="UP000006591"/>
    </source>
</evidence>
<keyword evidence="3" id="KW-1185">Reference proteome</keyword>
<feature type="compositionally biased region" description="Basic and acidic residues" evidence="1">
    <location>
        <begin position="31"/>
        <end position="47"/>
    </location>
</feature>
<evidence type="ECO:0000256" key="1">
    <source>
        <dbReference type="SAM" id="MobiDB-lite"/>
    </source>
</evidence>
<dbReference type="Gramene" id="ONIVA04G01670.1">
    <property type="protein sequence ID" value="ONIVA04G01670.1"/>
    <property type="gene ID" value="ONIVA04G01670"/>
</dbReference>
<dbReference type="HOGENOM" id="CLU_154132_0_0_1"/>
<sequence>MDSPDGDHHSGARGRIEKLRGRRSTVGGDGRTWEEREEEELKARMGEKRRGSPAIYRLWMSVHEGRFAGGRRGRHGDDGVRKRDTAPASCSYWTLMAVRPCC</sequence>
<feature type="region of interest" description="Disordered" evidence="1">
    <location>
        <begin position="1"/>
        <end position="47"/>
    </location>
</feature>